<keyword evidence="2" id="KW-1185">Reference proteome</keyword>
<dbReference type="AlphaFoldDB" id="A0AAE0VVB7"/>
<dbReference type="InterPro" id="IPR011989">
    <property type="entry name" value="ARM-like"/>
</dbReference>
<evidence type="ECO:0000313" key="2">
    <source>
        <dbReference type="Proteomes" id="UP001195483"/>
    </source>
</evidence>
<dbReference type="Proteomes" id="UP001195483">
    <property type="component" value="Unassembled WGS sequence"/>
</dbReference>
<dbReference type="Gene3D" id="1.25.10.10">
    <property type="entry name" value="Leucine-rich Repeat Variant"/>
    <property type="match status" value="1"/>
</dbReference>
<sequence length="1236" mass="139195">MNFLEARGHEEHDDKWLVYDPQLNRSLCIGCIVECLDNPDLLTICKKPALSELLRLLVSHGSQLVALLGQEEEIVWHLLNILTGMLGNEDEAYTSVVLEVLLKLVYYMESEELVSFILDFIAQQVQLGLEHKTLLPHYTLLGKLLYQIPSLTVKLLMEYEQFLLQVCSGMTVSSASCSQNENIQSSIAYICINMWDKEQEHLISPRLRRQVYYGTLLMLSDSQLSQSSLMTALELLKKLLQSDDGCHILMTLTLDGGVTLLSSLKKLLLNKKYALQAAVAQILSTLLSKPTGPHYAQDILDSDLAEFLFEALHTQTTVQLEMVLSALQKLAGLDQFYKRCHAMYGVDSILRALTTSFELKNTNLLKQGFQLLGQILESQPADIPLFLNSSVVKRCLFTLTKGSQHHQLDVYSSAITAATGICRKEYLLLPVPFQEIGQMVQSISKKVWDQLSVPTPCRPHLGRRDNRALLHDSINTQMELLITFQRMLLSSCRLATSCSDDPATCESNFAAPGEIFQGNRSTLKSIKQLLAHIIDQNYLPLVLMYWDRLNHDSFHMTLEILCQLHDLDLDLEADIFIRLCQSDFLVAVIDNFVALGSGPLLEKNVHAYLRNTFNLIIGNKQDMANIDIWLQSGLNGLHWRIAEIPKAFAENNLSIDTLQIYLFVLYLSSCHGNVVLPAQELLSALTFAAERQIALQELCPLSQKHYIFLLAWCCTDGGQHFQDMTELVKEAVITSLKQDSPRDWSSHSIILLKWCFSSQVLATVAGEKMLLAWLELETLNSMEKQLDVNSRCLEEESESSGCREVVKLCSKRYFWDALLNILSSGSDDHIAKVMLIFESHLQGIRCVQETSAPSFSELENSETFPAVCTPDSTTGISVADIPYMKESVSNAVHCLFLSNYIGTREHNLCAQLQLLLQLRGIKCVENVEEDQFHINIKVLCQVLNLLGKAVDINPYLEEMCLKTLHSAVCSEDPPARRDNKLCPLILQNEHLLRRFESCLTETTGTRYCLTCDVITVLVQSTNDVLPVKTIDLDLKGVIRSLVLVDLCVTRSNTRMLGALLGVGLQSPLIKLQSELMTVDFRTLYTFLQQLILQDLCGVREQAVFCCEKLLTHLMNVDPNLGTELLGNPWNEFLLDILLQLSLETGLIHSVVKFVDMFFGHEAGLNIMKSNVGLISSLVKSLLRADSQEKTKEQAEHIMHCISEVLKNFTDLISPADRTQLESLKTDLIKITFNNRE</sequence>
<dbReference type="PANTHER" id="PTHR12044">
    <property type="entry name" value="BCL2 INTERACTING MEDIATOR OF CELL DEATH"/>
    <property type="match status" value="1"/>
</dbReference>
<reference evidence="1" key="1">
    <citation type="journal article" date="2021" name="Genome Biol. Evol.">
        <title>A High-Quality Reference Genome for a Parasitic Bivalve with Doubly Uniparental Inheritance (Bivalvia: Unionida).</title>
        <authorList>
            <person name="Smith C.H."/>
        </authorList>
    </citation>
    <scope>NUCLEOTIDE SEQUENCE</scope>
    <source>
        <strain evidence="1">CHS0354</strain>
    </source>
</reference>
<organism evidence="1 2">
    <name type="scientific">Potamilus streckersoni</name>
    <dbReference type="NCBI Taxonomy" id="2493646"/>
    <lineage>
        <taxon>Eukaryota</taxon>
        <taxon>Metazoa</taxon>
        <taxon>Spiralia</taxon>
        <taxon>Lophotrochozoa</taxon>
        <taxon>Mollusca</taxon>
        <taxon>Bivalvia</taxon>
        <taxon>Autobranchia</taxon>
        <taxon>Heteroconchia</taxon>
        <taxon>Palaeoheterodonta</taxon>
        <taxon>Unionida</taxon>
        <taxon>Unionoidea</taxon>
        <taxon>Unionidae</taxon>
        <taxon>Ambleminae</taxon>
        <taxon>Lampsilini</taxon>
        <taxon>Potamilus</taxon>
    </lineage>
</organism>
<protein>
    <submittedName>
        <fullName evidence="1">Uncharacterized protein</fullName>
    </submittedName>
</protein>
<accession>A0AAE0VVB7</accession>
<evidence type="ECO:0000313" key="1">
    <source>
        <dbReference type="EMBL" id="KAK3591329.1"/>
    </source>
</evidence>
<comment type="caution">
    <text evidence="1">The sequence shown here is derived from an EMBL/GenBank/DDBJ whole genome shotgun (WGS) entry which is preliminary data.</text>
</comment>
<dbReference type="GO" id="GO:0007127">
    <property type="term" value="P:meiosis I"/>
    <property type="evidence" value="ECO:0007669"/>
    <property type="project" value="TreeGrafter"/>
</dbReference>
<dbReference type="PANTHER" id="PTHR12044:SF14">
    <property type="entry name" value="MEIOTIC DOUBLE-STRANDED BREAK FORMATION PROTEIN 1"/>
    <property type="match status" value="1"/>
</dbReference>
<dbReference type="InterPro" id="IPR016024">
    <property type="entry name" value="ARM-type_fold"/>
</dbReference>
<dbReference type="EMBL" id="JAEAOA010001700">
    <property type="protein sequence ID" value="KAK3591329.1"/>
    <property type="molecule type" value="Genomic_DNA"/>
</dbReference>
<reference evidence="1" key="3">
    <citation type="submission" date="2023-05" db="EMBL/GenBank/DDBJ databases">
        <authorList>
            <person name="Smith C.H."/>
        </authorList>
    </citation>
    <scope>NUCLEOTIDE SEQUENCE</scope>
    <source>
        <strain evidence="1">CHS0354</strain>
        <tissue evidence="1">Mantle</tissue>
    </source>
</reference>
<proteinExistence type="predicted"/>
<dbReference type="InterPro" id="IPR052133">
    <property type="entry name" value="Immune_Signaling-Apoptosis_Reg"/>
</dbReference>
<name>A0AAE0VVB7_9BIVA</name>
<gene>
    <name evidence="1" type="ORF">CHS0354_028437</name>
</gene>
<reference evidence="1" key="2">
    <citation type="journal article" date="2021" name="Genome Biol. Evol.">
        <title>Developing a high-quality reference genome for a parasitic bivalve with doubly uniparental inheritance (Bivalvia: Unionida).</title>
        <authorList>
            <person name="Smith C.H."/>
        </authorList>
    </citation>
    <scope>NUCLEOTIDE SEQUENCE</scope>
    <source>
        <strain evidence="1">CHS0354</strain>
        <tissue evidence="1">Mantle</tissue>
    </source>
</reference>
<dbReference type="SUPFAM" id="SSF48371">
    <property type="entry name" value="ARM repeat"/>
    <property type="match status" value="1"/>
</dbReference>